<feature type="region of interest" description="Disordered" evidence="7">
    <location>
        <begin position="1"/>
        <end position="37"/>
    </location>
</feature>
<evidence type="ECO:0000256" key="1">
    <source>
        <dbReference type="ARBA" id="ARBA00004141"/>
    </source>
</evidence>
<comment type="similarity">
    <text evidence="2">Belongs to the ADIPOR family.</text>
</comment>
<name>A0A371D451_9APHY</name>
<gene>
    <name evidence="9" type="ORF">OH76DRAFT_1484883</name>
</gene>
<feature type="transmembrane region" description="Helical" evidence="8">
    <location>
        <begin position="290"/>
        <end position="313"/>
    </location>
</feature>
<feature type="compositionally biased region" description="Polar residues" evidence="7">
    <location>
        <begin position="20"/>
        <end position="37"/>
    </location>
</feature>
<feature type="transmembrane region" description="Helical" evidence="8">
    <location>
        <begin position="250"/>
        <end position="269"/>
    </location>
</feature>
<evidence type="ECO:0000256" key="8">
    <source>
        <dbReference type="SAM" id="Phobius"/>
    </source>
</evidence>
<keyword evidence="10" id="KW-1185">Reference proteome</keyword>
<keyword evidence="3 8" id="KW-0812">Transmembrane</keyword>
<dbReference type="AlphaFoldDB" id="A0A371D451"/>
<evidence type="ECO:0000313" key="10">
    <source>
        <dbReference type="Proteomes" id="UP000256964"/>
    </source>
</evidence>
<dbReference type="Proteomes" id="UP000256964">
    <property type="component" value="Unassembled WGS sequence"/>
</dbReference>
<protein>
    <submittedName>
        <fullName evidence="9">HlyIII-domain-containing protein</fullName>
    </submittedName>
</protein>
<sequence length="323" mass="36157">MRDTSLRARRSASEVKDPNGQHTHTVSVTEVDSGTRGKASSKTLTWLEIPEWQRDNEFILSGYRRATASWRACAASVFGYLHNETVNIHSHLGGALLFAVFLFTFPSVYFVHYESTTWADMAVFVIFLSSAIFCLFSSAFYHTFSAHSKPVAERCNGLDYAGIVVLTVGSFFPTIYYGFFCDPHYQAFYLTCICLAGLGASYIVLSPEYRKPTHRGARTKVFILLGLCGVVPTLHGLVSHGFYTLCYDMGFGWLLLSALCYITGALLYANRIPERFSPGTFDYFFASHQIFHFFVVAAALAHYASILTAFGHWHRRLAECPAP</sequence>
<feature type="binding site" evidence="6">
    <location>
        <position position="142"/>
    </location>
    <ligand>
        <name>Zn(2+)</name>
        <dbReference type="ChEBI" id="CHEBI:29105"/>
    </ligand>
</feature>
<evidence type="ECO:0000313" key="9">
    <source>
        <dbReference type="EMBL" id="RDX47279.1"/>
    </source>
</evidence>
<accession>A0A371D451</accession>
<dbReference type="GO" id="GO:0016020">
    <property type="term" value="C:membrane"/>
    <property type="evidence" value="ECO:0007669"/>
    <property type="project" value="UniProtKB-SubCell"/>
</dbReference>
<feature type="transmembrane region" description="Helical" evidence="8">
    <location>
        <begin position="217"/>
        <end position="238"/>
    </location>
</feature>
<comment type="subcellular location">
    <subcellularLocation>
        <location evidence="1">Membrane</location>
        <topology evidence="1">Multi-pass membrane protein</topology>
    </subcellularLocation>
</comment>
<evidence type="ECO:0000256" key="5">
    <source>
        <dbReference type="ARBA" id="ARBA00023136"/>
    </source>
</evidence>
<dbReference type="GO" id="GO:0046872">
    <property type="term" value="F:metal ion binding"/>
    <property type="evidence" value="ECO:0007669"/>
    <property type="project" value="UniProtKB-KW"/>
</dbReference>
<proteinExistence type="inferred from homology"/>
<feature type="transmembrane region" description="Helical" evidence="8">
    <location>
        <begin position="160"/>
        <end position="180"/>
    </location>
</feature>
<organism evidence="9 10">
    <name type="scientific">Lentinus brumalis</name>
    <dbReference type="NCBI Taxonomy" id="2498619"/>
    <lineage>
        <taxon>Eukaryota</taxon>
        <taxon>Fungi</taxon>
        <taxon>Dikarya</taxon>
        <taxon>Basidiomycota</taxon>
        <taxon>Agaricomycotina</taxon>
        <taxon>Agaricomycetes</taxon>
        <taxon>Polyporales</taxon>
        <taxon>Polyporaceae</taxon>
        <taxon>Lentinus</taxon>
    </lineage>
</organism>
<keyword evidence="4 8" id="KW-1133">Transmembrane helix</keyword>
<evidence type="ECO:0000256" key="3">
    <source>
        <dbReference type="ARBA" id="ARBA00022692"/>
    </source>
</evidence>
<feature type="transmembrane region" description="Helical" evidence="8">
    <location>
        <begin position="118"/>
        <end position="140"/>
    </location>
</feature>
<feature type="transmembrane region" description="Helical" evidence="8">
    <location>
        <begin position="186"/>
        <end position="205"/>
    </location>
</feature>
<dbReference type="PANTHER" id="PTHR20855">
    <property type="entry name" value="ADIPOR/PROGESTIN RECEPTOR-RELATED"/>
    <property type="match status" value="1"/>
</dbReference>
<keyword evidence="6" id="KW-0479">Metal-binding</keyword>
<evidence type="ECO:0000256" key="2">
    <source>
        <dbReference type="ARBA" id="ARBA00007018"/>
    </source>
</evidence>
<feature type="compositionally biased region" description="Basic and acidic residues" evidence="7">
    <location>
        <begin position="1"/>
        <end position="19"/>
    </location>
</feature>
<evidence type="ECO:0000256" key="4">
    <source>
        <dbReference type="ARBA" id="ARBA00022989"/>
    </source>
</evidence>
<dbReference type="InterPro" id="IPR004254">
    <property type="entry name" value="AdipoR/HlyIII-related"/>
</dbReference>
<feature type="transmembrane region" description="Helical" evidence="8">
    <location>
        <begin position="92"/>
        <end position="112"/>
    </location>
</feature>
<dbReference type="PANTHER" id="PTHR20855:SF52">
    <property type="entry name" value="ADIPONECTIN RECEPTOR PROTEIN"/>
    <property type="match status" value="1"/>
</dbReference>
<dbReference type="GO" id="GO:0038023">
    <property type="term" value="F:signaling receptor activity"/>
    <property type="evidence" value="ECO:0007669"/>
    <property type="project" value="TreeGrafter"/>
</dbReference>
<dbReference type="STRING" id="139420.A0A371D451"/>
<evidence type="ECO:0000256" key="7">
    <source>
        <dbReference type="SAM" id="MobiDB-lite"/>
    </source>
</evidence>
<dbReference type="Pfam" id="PF03006">
    <property type="entry name" value="HlyIII"/>
    <property type="match status" value="1"/>
</dbReference>
<keyword evidence="6" id="KW-0862">Zinc</keyword>
<dbReference type="GO" id="GO:0006882">
    <property type="term" value="P:intracellular zinc ion homeostasis"/>
    <property type="evidence" value="ECO:0007669"/>
    <property type="project" value="TreeGrafter"/>
</dbReference>
<dbReference type="OrthoDB" id="529367at2759"/>
<feature type="binding site" evidence="6">
    <location>
        <position position="288"/>
    </location>
    <ligand>
        <name>Zn(2+)</name>
        <dbReference type="ChEBI" id="CHEBI:29105"/>
    </ligand>
</feature>
<dbReference type="EMBL" id="KZ857420">
    <property type="protein sequence ID" value="RDX47279.1"/>
    <property type="molecule type" value="Genomic_DNA"/>
</dbReference>
<reference evidence="9 10" key="1">
    <citation type="journal article" date="2018" name="Biotechnol. Biofuels">
        <title>Integrative visual omics of the white-rot fungus Polyporus brumalis exposes the biotechnological potential of its oxidative enzymes for delignifying raw plant biomass.</title>
        <authorList>
            <person name="Miyauchi S."/>
            <person name="Rancon A."/>
            <person name="Drula E."/>
            <person name="Hage H."/>
            <person name="Chaduli D."/>
            <person name="Favel A."/>
            <person name="Grisel S."/>
            <person name="Henrissat B."/>
            <person name="Herpoel-Gimbert I."/>
            <person name="Ruiz-Duenas F.J."/>
            <person name="Chevret D."/>
            <person name="Hainaut M."/>
            <person name="Lin J."/>
            <person name="Wang M."/>
            <person name="Pangilinan J."/>
            <person name="Lipzen A."/>
            <person name="Lesage-Meessen L."/>
            <person name="Navarro D."/>
            <person name="Riley R."/>
            <person name="Grigoriev I.V."/>
            <person name="Zhou S."/>
            <person name="Raouche S."/>
            <person name="Rosso M.N."/>
        </authorList>
    </citation>
    <scope>NUCLEOTIDE SEQUENCE [LARGE SCALE GENOMIC DNA]</scope>
    <source>
        <strain evidence="9 10">BRFM 1820</strain>
    </source>
</reference>
<feature type="binding site" evidence="6">
    <location>
        <position position="292"/>
    </location>
    <ligand>
        <name>Zn(2+)</name>
        <dbReference type="ChEBI" id="CHEBI:29105"/>
    </ligand>
</feature>
<keyword evidence="5 8" id="KW-0472">Membrane</keyword>
<evidence type="ECO:0000256" key="6">
    <source>
        <dbReference type="PIRSR" id="PIRSR604254-1"/>
    </source>
</evidence>